<keyword evidence="15" id="KW-0804">Transcription</keyword>
<comment type="subcellular location">
    <subcellularLocation>
        <location evidence="2">Nucleus</location>
    </subcellularLocation>
    <subcellularLocation>
        <location evidence="3">Peroxisome</location>
    </subcellularLocation>
</comment>
<evidence type="ECO:0000256" key="20">
    <source>
        <dbReference type="SAM" id="Phobius"/>
    </source>
</evidence>
<dbReference type="GO" id="GO:0005777">
    <property type="term" value="C:peroxisome"/>
    <property type="evidence" value="ECO:0007669"/>
    <property type="project" value="UniProtKB-SubCell"/>
</dbReference>
<keyword evidence="8" id="KW-0547">Nucleotide-binding</keyword>
<evidence type="ECO:0000256" key="13">
    <source>
        <dbReference type="ARBA" id="ARBA00023033"/>
    </source>
</evidence>
<proteinExistence type="inferred from homology"/>
<keyword evidence="12" id="KW-0805">Transcription regulation</keyword>
<keyword evidence="10" id="KW-0460">Magnesium</keyword>
<evidence type="ECO:0000256" key="1">
    <source>
        <dbReference type="ARBA" id="ARBA00001946"/>
    </source>
</evidence>
<evidence type="ECO:0000256" key="14">
    <source>
        <dbReference type="ARBA" id="ARBA00023140"/>
    </source>
</evidence>
<name>A0A8J6LBD4_TENMO</name>
<dbReference type="InterPro" id="IPR036578">
    <property type="entry name" value="SMAD_MH1_sf"/>
</dbReference>
<evidence type="ECO:0000313" key="22">
    <source>
        <dbReference type="EMBL" id="KAH0815634.1"/>
    </source>
</evidence>
<comment type="catalytic activity">
    <reaction evidence="19">
        <text>firefly D-luciferin + ATP + O2 = firefly oxyluciferin + hnu + AMP + CO2 + diphosphate</text>
        <dbReference type="Rhea" id="RHEA:10732"/>
        <dbReference type="ChEBI" id="CHEBI:15379"/>
        <dbReference type="ChEBI" id="CHEBI:16526"/>
        <dbReference type="ChEBI" id="CHEBI:16792"/>
        <dbReference type="ChEBI" id="CHEBI:30212"/>
        <dbReference type="ChEBI" id="CHEBI:30616"/>
        <dbReference type="ChEBI" id="CHEBI:33019"/>
        <dbReference type="ChEBI" id="CHEBI:58038"/>
        <dbReference type="ChEBI" id="CHEBI:456215"/>
        <dbReference type="EC" id="1.13.12.7"/>
    </reaction>
</comment>
<evidence type="ECO:0000256" key="19">
    <source>
        <dbReference type="ARBA" id="ARBA00048497"/>
    </source>
</evidence>
<evidence type="ECO:0000313" key="23">
    <source>
        <dbReference type="Proteomes" id="UP000719412"/>
    </source>
</evidence>
<keyword evidence="13" id="KW-0503">Monooxygenase</keyword>
<dbReference type="CDD" id="cd05911">
    <property type="entry name" value="Firefly_Luc_like"/>
    <property type="match status" value="3"/>
</dbReference>
<dbReference type="Pfam" id="PF13193">
    <property type="entry name" value="AMP-binding_C"/>
    <property type="match status" value="3"/>
</dbReference>
<dbReference type="FunFam" id="3.30.300.30:FF:000007">
    <property type="entry name" value="4-coumarate--CoA ligase 2"/>
    <property type="match status" value="1"/>
</dbReference>
<dbReference type="GO" id="GO:0016405">
    <property type="term" value="F:CoA-ligase activity"/>
    <property type="evidence" value="ECO:0007669"/>
    <property type="project" value="TreeGrafter"/>
</dbReference>
<evidence type="ECO:0000256" key="5">
    <source>
        <dbReference type="ARBA" id="ARBA00012532"/>
    </source>
</evidence>
<dbReference type="InterPro" id="IPR025110">
    <property type="entry name" value="AMP-bd_C"/>
</dbReference>
<reference evidence="22" key="2">
    <citation type="submission" date="2021-08" db="EMBL/GenBank/DDBJ databases">
        <authorList>
            <person name="Eriksson T."/>
        </authorList>
    </citation>
    <scope>NUCLEOTIDE SEQUENCE</scope>
    <source>
        <strain evidence="22">Stoneville</strain>
        <tissue evidence="22">Whole head</tissue>
    </source>
</reference>
<protein>
    <recommendedName>
        <fullName evidence="6">Luciferin 4-monooxygenase</fullName>
        <ecNumber evidence="5">1.13.12.7</ecNumber>
    </recommendedName>
</protein>
<dbReference type="GO" id="GO:0004497">
    <property type="term" value="F:monooxygenase activity"/>
    <property type="evidence" value="ECO:0007669"/>
    <property type="project" value="UniProtKB-KW"/>
</dbReference>
<dbReference type="InterPro" id="IPR045851">
    <property type="entry name" value="AMP-bd_C_sf"/>
</dbReference>
<keyword evidence="23" id="KW-1185">Reference proteome</keyword>
<keyword evidence="7" id="KW-0479">Metal-binding</keyword>
<accession>A0A8J6LBD4</accession>
<dbReference type="SUPFAM" id="SSF56801">
    <property type="entry name" value="Acetyl-CoA synthetase-like"/>
    <property type="match status" value="3"/>
</dbReference>
<keyword evidence="20" id="KW-0472">Membrane</keyword>
<dbReference type="PROSITE" id="PS00455">
    <property type="entry name" value="AMP_BINDING"/>
    <property type="match status" value="3"/>
</dbReference>
<organism evidence="22 23">
    <name type="scientific">Tenebrio molitor</name>
    <name type="common">Yellow mealworm beetle</name>
    <dbReference type="NCBI Taxonomy" id="7067"/>
    <lineage>
        <taxon>Eukaryota</taxon>
        <taxon>Metazoa</taxon>
        <taxon>Ecdysozoa</taxon>
        <taxon>Arthropoda</taxon>
        <taxon>Hexapoda</taxon>
        <taxon>Insecta</taxon>
        <taxon>Pterygota</taxon>
        <taxon>Neoptera</taxon>
        <taxon>Endopterygota</taxon>
        <taxon>Coleoptera</taxon>
        <taxon>Polyphaga</taxon>
        <taxon>Cucujiformia</taxon>
        <taxon>Tenebrionidae</taxon>
        <taxon>Tenebrio</taxon>
    </lineage>
</organism>
<dbReference type="Gene3D" id="3.30.300.30">
    <property type="match status" value="3"/>
</dbReference>
<evidence type="ECO:0000256" key="8">
    <source>
        <dbReference type="ARBA" id="ARBA00022741"/>
    </source>
</evidence>
<evidence type="ECO:0000256" key="2">
    <source>
        <dbReference type="ARBA" id="ARBA00004123"/>
    </source>
</evidence>
<evidence type="ECO:0000256" key="10">
    <source>
        <dbReference type="ARBA" id="ARBA00022842"/>
    </source>
</evidence>
<keyword evidence="20" id="KW-1133">Transmembrane helix</keyword>
<dbReference type="GO" id="GO:0005634">
    <property type="term" value="C:nucleus"/>
    <property type="evidence" value="ECO:0007669"/>
    <property type="project" value="UniProtKB-SubCell"/>
</dbReference>
<dbReference type="GO" id="GO:0008218">
    <property type="term" value="P:bioluminescence"/>
    <property type="evidence" value="ECO:0007669"/>
    <property type="project" value="UniProtKB-KW"/>
</dbReference>
<keyword evidence="17" id="KW-0539">Nucleus</keyword>
<dbReference type="Pfam" id="PF00501">
    <property type="entry name" value="AMP-binding"/>
    <property type="match status" value="3"/>
</dbReference>
<feature type="transmembrane region" description="Helical" evidence="20">
    <location>
        <begin position="1294"/>
        <end position="1317"/>
    </location>
</feature>
<keyword evidence="18" id="KW-0599">Photoprotein</keyword>
<evidence type="ECO:0000256" key="15">
    <source>
        <dbReference type="ARBA" id="ARBA00023163"/>
    </source>
</evidence>
<sequence>MIKRAIRIKKKKVCEKSLKSVQDARNEEKWAEKALDSLVTKLKKRKGAIEDLERALSCSGTLTNCVTIPKSLNDRQSHQELKPFERCKFPFSAKQNEMTRTSTIMQVDWTGEELNYGQLLQPTVKLATQMTKLGVKKGDVITILSQNSTKFILTILAGFYIGAKMNLLNPDYTPGELKHFFEIYHPVLVFCTAKVLGNVLQLKEFFSVNVILYDTEAVDDLENFDKFVEAGTFDPGFSPTNLDPKEDVALILTSSGTTGYPKSVQLTHASLRIALLYGGDPYFLDINENERILALLPFFHIFGIGSTLAGVVHGAKLVILEKFLPYRFLSLIQKHRITKLFAVPPVLLFLVKSPLVQKYDLSSITDVLCGAATVTKETEDLVEAQLKINCVRQIYGMTEVCGAATVIPRNTKKHGSSGQVIMGHQIKICDPETGKALGINEVGELRIKGDGVMKGYLGQEKETEEAFDEEGYFKSGDLGYYDDEGFFFIVDRLKEIIKYNGFQVSPAELESLLIQHPAVKDAGVIGIPDEKAGELPAAFVVKQPNEDVTEEEIVRYIAGIVDTKTVCDTSNRQRTMSDLVKVGPPDNQELPKKSLGAIYLERIKKWNANRVATIDWTGEELNYGQLLQSTVKLATQMTKLGVKKGDVITILSPNSTKFILTILAGFCIGAKMNLLNPEYTPGELKHFFKVCHPVLVFCTANVLGNVLQLKEFFSSNVILYDTETVDDFKNFDKFVEQGTFDPGFTPTKLDPKEHVAFILTSSGTTGFPKCVQLSHANFRVALLYGGDHYFLDINENERILALLPFFHIFGMGITLAGVLYGAKLVILEKFVPDRFLSLIQKHRITKLYAVPPVLLFLVKSPLVQKYDLSSITDVLCGAAAVTKETEDLVETQFKISCVRQIYGMTELCGAATVIPRNSKKHGSSGQVIMGHQIKICDPESGKVLGVNEVGELRVKGDGVMKGYLGNDKETEEAFDEEGYLKSGDLGYYDDEGFFFIVDRLKEIIKYKGFQVSPAELESLLIQHPAVKDAGVIGIPDERAGELPVAFVVKQPNQNVTEEELVRYIADRQRAMSDFVKMGPPDNQELPKKSLGAIYLERIKKWNANRVVLVDWTGEELNYGQLLHTTVKLATQMTRLGVKKGDVITILSPNSTKFILTVLAGFFIGAKVNSLNPDYTPGELKHFFEVCHPVLIFCTAKSLGSIFELKDCSSVNIILYDTEIVDDVENFDKLIEAGTFDPGFSPTKLDPKEDVALILTSSGTTGFPKCVQLTHASFRVTMLYTRDPYFIDVNENERILAFLPFFHILGLGSTLAGILYGAKLVILEKFVPERFLSLIQNHRVTKLFAVPPILLFLVKSPLVQKYDLSSISDVLCGSATVTKETEDLIEAQLNIHCVRQVYGMTEICGAATVIPKNSKKHGSCGEVVTGQQIKICDPETGKALGAGEIGELRVKGGGVMKGYLGKEKETEEAFDEEGYLKSGDLGYYDDEGFFFIVDRLKEIIKYKGFQISPAELESLLISHPAVKDVAVIGMPDERAGELPVAFVVKQPNENVTEEEIVRYIAGNVDTKTKRLSGGVRFIEEIPKSSSGKILRKKLKEML</sequence>
<comment type="cofactor">
    <cofactor evidence="1">
        <name>Mg(2+)</name>
        <dbReference type="ChEBI" id="CHEBI:18420"/>
    </cofactor>
</comment>
<dbReference type="SMART" id="SM00523">
    <property type="entry name" value="DWA"/>
    <property type="match status" value="1"/>
</dbReference>
<keyword evidence="14" id="KW-0576">Peroxisome</keyword>
<dbReference type="FunFam" id="3.40.50.12780:FF:000003">
    <property type="entry name" value="Long-chain-fatty-acid--CoA ligase FadD"/>
    <property type="match status" value="3"/>
</dbReference>
<dbReference type="SUPFAM" id="SSF56366">
    <property type="entry name" value="SMAD MH1 domain"/>
    <property type="match status" value="1"/>
</dbReference>
<evidence type="ECO:0000256" key="9">
    <source>
        <dbReference type="ARBA" id="ARBA00022840"/>
    </source>
</evidence>
<evidence type="ECO:0000259" key="21">
    <source>
        <dbReference type="SMART" id="SM00523"/>
    </source>
</evidence>
<dbReference type="Gene3D" id="3.40.50.980">
    <property type="match status" value="6"/>
</dbReference>
<comment type="caution">
    <text evidence="22">The sequence shown here is derived from an EMBL/GenBank/DDBJ whole genome shotgun (WGS) entry which is preliminary data.</text>
</comment>
<dbReference type="InterPro" id="IPR020845">
    <property type="entry name" value="AMP-binding_CS"/>
</dbReference>
<evidence type="ECO:0000256" key="18">
    <source>
        <dbReference type="ARBA" id="ARBA00023262"/>
    </source>
</evidence>
<evidence type="ECO:0000256" key="6">
    <source>
        <dbReference type="ARBA" id="ARBA00019043"/>
    </source>
</evidence>
<feature type="transmembrane region" description="Helical" evidence="20">
    <location>
        <begin position="292"/>
        <end position="312"/>
    </location>
</feature>
<dbReference type="InterPro" id="IPR000873">
    <property type="entry name" value="AMP-dep_synth/lig_dom"/>
</dbReference>
<dbReference type="PANTHER" id="PTHR24096:SF423">
    <property type="entry name" value="GM05240P"/>
    <property type="match status" value="1"/>
</dbReference>
<gene>
    <name evidence="22" type="ORF">GEV33_007157</name>
</gene>
<evidence type="ECO:0000256" key="7">
    <source>
        <dbReference type="ARBA" id="ARBA00022723"/>
    </source>
</evidence>
<dbReference type="EMBL" id="JABDTM020022839">
    <property type="protein sequence ID" value="KAH0815634.1"/>
    <property type="molecule type" value="Genomic_DNA"/>
</dbReference>
<comment type="similarity">
    <text evidence="4">Belongs to the ATP-dependent AMP-binding enzyme family.</text>
</comment>
<reference evidence="22" key="1">
    <citation type="journal article" date="2020" name="J Insects Food Feed">
        <title>The yellow mealworm (Tenebrio molitor) genome: a resource for the emerging insects as food and feed industry.</title>
        <authorList>
            <person name="Eriksson T."/>
            <person name="Andere A."/>
            <person name="Kelstrup H."/>
            <person name="Emery V."/>
            <person name="Picard C."/>
        </authorList>
    </citation>
    <scope>NUCLEOTIDE SEQUENCE</scope>
    <source>
        <strain evidence="22">Stoneville</strain>
        <tissue evidence="22">Whole head</tissue>
    </source>
</reference>
<dbReference type="GO" id="GO:0006355">
    <property type="term" value="P:regulation of DNA-templated transcription"/>
    <property type="evidence" value="ECO:0007669"/>
    <property type="project" value="InterPro"/>
</dbReference>
<evidence type="ECO:0000256" key="17">
    <source>
        <dbReference type="ARBA" id="ARBA00023242"/>
    </source>
</evidence>
<dbReference type="Proteomes" id="UP000719412">
    <property type="component" value="Unassembled WGS sequence"/>
</dbReference>
<dbReference type="EC" id="1.13.12.7" evidence="5"/>
<dbReference type="GO" id="GO:0046872">
    <property type="term" value="F:metal ion binding"/>
    <property type="evidence" value="ECO:0007669"/>
    <property type="project" value="UniProtKB-KW"/>
</dbReference>
<keyword evidence="20" id="KW-0812">Transmembrane</keyword>
<evidence type="ECO:0000256" key="12">
    <source>
        <dbReference type="ARBA" id="ARBA00023015"/>
    </source>
</evidence>
<evidence type="ECO:0000256" key="16">
    <source>
        <dbReference type="ARBA" id="ARBA00023223"/>
    </source>
</evidence>
<dbReference type="InterPro" id="IPR003619">
    <property type="entry name" value="MAD_homology1_Dwarfin-type"/>
</dbReference>
<evidence type="ECO:0000256" key="4">
    <source>
        <dbReference type="ARBA" id="ARBA00006432"/>
    </source>
</evidence>
<dbReference type="GO" id="GO:0005524">
    <property type="term" value="F:ATP binding"/>
    <property type="evidence" value="ECO:0007669"/>
    <property type="project" value="UniProtKB-KW"/>
</dbReference>
<evidence type="ECO:0000256" key="11">
    <source>
        <dbReference type="ARBA" id="ARBA00023002"/>
    </source>
</evidence>
<keyword evidence="9" id="KW-0067">ATP-binding</keyword>
<dbReference type="PANTHER" id="PTHR24096">
    <property type="entry name" value="LONG-CHAIN-FATTY-ACID--COA LIGASE"/>
    <property type="match status" value="1"/>
</dbReference>
<keyword evidence="11" id="KW-0560">Oxidoreductase</keyword>
<keyword evidence="16" id="KW-0455">Luminescence</keyword>
<evidence type="ECO:0000256" key="3">
    <source>
        <dbReference type="ARBA" id="ARBA00004275"/>
    </source>
</evidence>
<feature type="transmembrane region" description="Helical" evidence="20">
    <location>
        <begin position="799"/>
        <end position="826"/>
    </location>
</feature>
<feature type="domain" description="MAD homology 1 Dwarfin-type" evidence="21">
    <location>
        <begin position="26"/>
        <end position="105"/>
    </location>
</feature>
<dbReference type="Pfam" id="PF03165">
    <property type="entry name" value="MH1"/>
    <property type="match status" value="1"/>
</dbReference>
<dbReference type="Gene3D" id="2.30.38.10">
    <property type="entry name" value="Luciferase, Domain 3"/>
    <property type="match status" value="3"/>
</dbReference>
<dbReference type="Gene3D" id="3.90.520.10">
    <property type="entry name" value="SMAD MH1 domain"/>
    <property type="match status" value="1"/>
</dbReference>